<feature type="transmembrane region" description="Helical" evidence="1">
    <location>
        <begin position="103"/>
        <end position="124"/>
    </location>
</feature>
<organism evidence="2 3">
    <name type="scientific">Deinococcus geothermalis (strain DSM 11300 / CIP 105573 / AG-3a)</name>
    <dbReference type="NCBI Taxonomy" id="319795"/>
    <lineage>
        <taxon>Bacteria</taxon>
        <taxon>Thermotogati</taxon>
        <taxon>Deinococcota</taxon>
        <taxon>Deinococci</taxon>
        <taxon>Deinococcales</taxon>
        <taxon>Deinococcaceae</taxon>
        <taxon>Deinococcus</taxon>
    </lineage>
</organism>
<evidence type="ECO:0000313" key="2">
    <source>
        <dbReference type="EMBL" id="ABF43984.1"/>
    </source>
</evidence>
<keyword evidence="2" id="KW-0614">Plasmid</keyword>
<sequence length="165" mass="17868">MTSGLVRPAPGPPVRSTGGACKPSRLAVEVQRCQLAGREGAFPTVVLGGWCWASRPRAWACHGQPWTAVASTTFWTQERGIGLFPLFYNTINFSRYPLTVYPAAVRFVLTFVLPYAFIAFYPAAGLLRGAYALLGWLTLPVGLAVFALGLLVWQRGTARYEGAGS</sequence>
<gene>
    <name evidence="2" type="ordered locus">Dgeo_2550</name>
</gene>
<protein>
    <submittedName>
        <fullName evidence="2">ABC-type uncharacterized transport system permease component-like protein</fullName>
    </submittedName>
</protein>
<dbReference type="HOGENOM" id="CLU_1608147_0_0_0"/>
<proteinExistence type="predicted"/>
<keyword evidence="1" id="KW-0472">Membrane</keyword>
<evidence type="ECO:0000313" key="3">
    <source>
        <dbReference type="Proteomes" id="UP000002431"/>
    </source>
</evidence>
<dbReference type="PANTHER" id="PTHR36833:SF1">
    <property type="entry name" value="INTEGRAL MEMBRANE TRANSPORT PROTEIN"/>
    <property type="match status" value="1"/>
</dbReference>
<dbReference type="InterPro" id="IPR010390">
    <property type="entry name" value="ABC-2_transporter-like"/>
</dbReference>
<keyword evidence="1" id="KW-0812">Transmembrane</keyword>
<geneLocation type="plasmid" evidence="2 3">
    <name>pDGEO01</name>
</geneLocation>
<dbReference type="eggNOG" id="COG3694">
    <property type="taxonomic scope" value="Bacteria"/>
</dbReference>
<keyword evidence="1" id="KW-1133">Transmembrane helix</keyword>
<dbReference type="KEGG" id="dge:Dgeo_2550"/>
<dbReference type="EMBL" id="CP000358">
    <property type="protein sequence ID" value="ABF43984.1"/>
    <property type="molecule type" value="Genomic_DNA"/>
</dbReference>
<dbReference type="Pfam" id="PF06182">
    <property type="entry name" value="ABC2_membrane_6"/>
    <property type="match status" value="1"/>
</dbReference>
<dbReference type="Proteomes" id="UP000002431">
    <property type="component" value="Plasmid pDGEO01"/>
</dbReference>
<reference evidence="2" key="1">
    <citation type="submission" date="2006-04" db="EMBL/GenBank/DDBJ databases">
        <title>Complete sequence of plasmid1 pDGEO01 of Deinococcus geothermalis DSM 11300.</title>
        <authorList>
            <consortium name="US DOE Joint Genome Institute"/>
            <person name="Copeland A."/>
            <person name="Lucas S."/>
            <person name="Lapidus A."/>
            <person name="Barry K."/>
            <person name="Detter J.C."/>
            <person name="Glavina del Rio T."/>
            <person name="Hammon N."/>
            <person name="Israni S."/>
            <person name="Dalin E."/>
            <person name="Tice H."/>
            <person name="Pitluck S."/>
            <person name="Brettin T."/>
            <person name="Bruce D."/>
            <person name="Han C."/>
            <person name="Tapia R."/>
            <person name="Saunders E."/>
            <person name="Gilna P."/>
            <person name="Schmutz J."/>
            <person name="Larimer F."/>
            <person name="Land M."/>
            <person name="Hauser L."/>
            <person name="Kyrpides N."/>
            <person name="Kim E."/>
            <person name="Daly M.J."/>
            <person name="Fredrickson J.K."/>
            <person name="Makarova K.S."/>
            <person name="Gaidamakova E.K."/>
            <person name="Zhai M."/>
            <person name="Richardson P."/>
        </authorList>
    </citation>
    <scope>NUCLEOTIDE SEQUENCE</scope>
    <source>
        <strain evidence="2">DSM 11300</strain>
        <plasmid evidence="2">pDGEO01</plasmid>
    </source>
</reference>
<dbReference type="AlphaFoldDB" id="Q1J3F0"/>
<evidence type="ECO:0000256" key="1">
    <source>
        <dbReference type="SAM" id="Phobius"/>
    </source>
</evidence>
<keyword evidence="3" id="KW-1185">Reference proteome</keyword>
<name>Q1J3F0_DEIGD</name>
<dbReference type="PANTHER" id="PTHR36833">
    <property type="entry name" value="SLR0610 PROTEIN-RELATED"/>
    <property type="match status" value="1"/>
</dbReference>
<accession>Q1J3F0</accession>
<feature type="transmembrane region" description="Helical" evidence="1">
    <location>
        <begin position="130"/>
        <end position="153"/>
    </location>
</feature>